<protein>
    <submittedName>
        <fullName evidence="2">Uncharacterized protein</fullName>
    </submittedName>
</protein>
<dbReference type="InParanoid" id="A0A0C3ISZ9"/>
<reference evidence="3" key="2">
    <citation type="submission" date="2015-01" db="EMBL/GenBank/DDBJ databases">
        <title>Evolutionary Origins and Diversification of the Mycorrhizal Mutualists.</title>
        <authorList>
            <consortium name="DOE Joint Genome Institute"/>
            <consortium name="Mycorrhizal Genomics Consortium"/>
            <person name="Kohler A."/>
            <person name="Kuo A."/>
            <person name="Nagy L.G."/>
            <person name="Floudas D."/>
            <person name="Copeland A."/>
            <person name="Barry K.W."/>
            <person name="Cichocki N."/>
            <person name="Veneault-Fourrey C."/>
            <person name="LaButti K."/>
            <person name="Lindquist E.A."/>
            <person name="Lipzen A."/>
            <person name="Lundell T."/>
            <person name="Morin E."/>
            <person name="Murat C."/>
            <person name="Riley R."/>
            <person name="Ohm R."/>
            <person name="Sun H."/>
            <person name="Tunlid A."/>
            <person name="Henrissat B."/>
            <person name="Grigoriev I.V."/>
            <person name="Hibbett D.S."/>
            <person name="Martin F."/>
        </authorList>
    </citation>
    <scope>NUCLEOTIDE SEQUENCE [LARGE SCALE GENOMIC DNA]</scope>
    <source>
        <strain evidence="3">Marx 270</strain>
    </source>
</reference>
<evidence type="ECO:0000313" key="2">
    <source>
        <dbReference type="EMBL" id="KIO00033.1"/>
    </source>
</evidence>
<reference evidence="2 3" key="1">
    <citation type="submission" date="2014-04" db="EMBL/GenBank/DDBJ databases">
        <authorList>
            <consortium name="DOE Joint Genome Institute"/>
            <person name="Kuo A."/>
            <person name="Kohler A."/>
            <person name="Costa M.D."/>
            <person name="Nagy L.G."/>
            <person name="Floudas D."/>
            <person name="Copeland A."/>
            <person name="Barry K.W."/>
            <person name="Cichocki N."/>
            <person name="Veneault-Fourrey C."/>
            <person name="LaButti K."/>
            <person name="Lindquist E.A."/>
            <person name="Lipzen A."/>
            <person name="Lundell T."/>
            <person name="Morin E."/>
            <person name="Murat C."/>
            <person name="Sun H."/>
            <person name="Tunlid A."/>
            <person name="Henrissat B."/>
            <person name="Grigoriev I.V."/>
            <person name="Hibbett D.S."/>
            <person name="Martin F."/>
            <person name="Nordberg H.P."/>
            <person name="Cantor M.N."/>
            <person name="Hua S.X."/>
        </authorList>
    </citation>
    <scope>NUCLEOTIDE SEQUENCE [LARGE SCALE GENOMIC DNA]</scope>
    <source>
        <strain evidence="2 3">Marx 270</strain>
    </source>
</reference>
<feature type="compositionally biased region" description="Acidic residues" evidence="1">
    <location>
        <begin position="20"/>
        <end position="38"/>
    </location>
</feature>
<accession>A0A0C3ISZ9</accession>
<dbReference type="Proteomes" id="UP000054217">
    <property type="component" value="Unassembled WGS sequence"/>
</dbReference>
<dbReference type="OrthoDB" id="2857391at2759"/>
<feature type="region of interest" description="Disordered" evidence="1">
    <location>
        <begin position="16"/>
        <end position="39"/>
    </location>
</feature>
<proteinExistence type="predicted"/>
<dbReference type="HOGENOM" id="CLU_028048_2_0_1"/>
<feature type="region of interest" description="Disordered" evidence="1">
    <location>
        <begin position="415"/>
        <end position="442"/>
    </location>
</feature>
<sequence>MPQLNNDDFFLNEEINIDREDNDSDNDSLETDSSEASDFEQMQRVLHDPGPTAEVHELQKTSESLSIDASISKEAKKYALLHNFWVPDGLFPPMPKLDVDLHSPTCWTSPKAKLDGAVAELYSIVPSSLHKHMETYKQFGSIIKWSNILRAIKDCAGIVFAPYGLDPTCLSSHPLGRKEDPKFQVLLKKGGIGKYTCLAPILFKKHDNMVASEFLMSLAITLVSSLTDHKRGWPKARGQHIGINSATSGLISGAATLACFLVSPDLELSSISGETRIPYSSDYDFYIEKLSKKSNWALHIFYYENHGVFGKDSQSKNASLVPPVPLTAQPHPLEDKMLSKIKNPTPHVTAPTSPTVNTFVDPAFLNPPSALLQGFDMATHSSSSTSSCHGNTLSVSAVSQLQLKVGQLSLSGTCTTPALSSASSQQTTAPTSHRKITPVPAQ</sequence>
<organism evidence="2 3">
    <name type="scientific">Pisolithus tinctorius Marx 270</name>
    <dbReference type="NCBI Taxonomy" id="870435"/>
    <lineage>
        <taxon>Eukaryota</taxon>
        <taxon>Fungi</taxon>
        <taxon>Dikarya</taxon>
        <taxon>Basidiomycota</taxon>
        <taxon>Agaricomycotina</taxon>
        <taxon>Agaricomycetes</taxon>
        <taxon>Agaricomycetidae</taxon>
        <taxon>Boletales</taxon>
        <taxon>Sclerodermatineae</taxon>
        <taxon>Pisolithaceae</taxon>
        <taxon>Pisolithus</taxon>
    </lineage>
</organism>
<dbReference type="EMBL" id="KN831999">
    <property type="protein sequence ID" value="KIO00033.1"/>
    <property type="molecule type" value="Genomic_DNA"/>
</dbReference>
<dbReference type="AlphaFoldDB" id="A0A0C3ISZ9"/>
<feature type="compositionally biased region" description="Low complexity" evidence="1">
    <location>
        <begin position="415"/>
        <end position="431"/>
    </location>
</feature>
<evidence type="ECO:0000313" key="3">
    <source>
        <dbReference type="Proteomes" id="UP000054217"/>
    </source>
</evidence>
<keyword evidence="3" id="KW-1185">Reference proteome</keyword>
<gene>
    <name evidence="2" type="ORF">M404DRAFT_153694</name>
</gene>
<name>A0A0C3ISZ9_PISTI</name>
<evidence type="ECO:0000256" key="1">
    <source>
        <dbReference type="SAM" id="MobiDB-lite"/>
    </source>
</evidence>